<proteinExistence type="predicted"/>
<gene>
    <name evidence="1" type="ORF">NAES01612_LOCUS7066</name>
</gene>
<evidence type="ECO:0000313" key="1">
    <source>
        <dbReference type="EMBL" id="CAE2295566.1"/>
    </source>
</evidence>
<name>A0A7S4KIJ0_9EUKA</name>
<protein>
    <submittedName>
        <fullName evidence="1">Uncharacterized protein</fullName>
    </submittedName>
</protein>
<accession>A0A7S4KIJ0</accession>
<organism evidence="1">
    <name type="scientific">Paramoeba aestuarina</name>
    <dbReference type="NCBI Taxonomy" id="180227"/>
    <lineage>
        <taxon>Eukaryota</taxon>
        <taxon>Amoebozoa</taxon>
        <taxon>Discosea</taxon>
        <taxon>Flabellinia</taxon>
        <taxon>Dactylopodida</taxon>
        <taxon>Paramoebidae</taxon>
        <taxon>Paramoeba</taxon>
    </lineage>
</organism>
<dbReference type="EMBL" id="HBKR01010622">
    <property type="protein sequence ID" value="CAE2295566.1"/>
    <property type="molecule type" value="Transcribed_RNA"/>
</dbReference>
<reference evidence="1" key="1">
    <citation type="submission" date="2021-01" db="EMBL/GenBank/DDBJ databases">
        <authorList>
            <person name="Corre E."/>
            <person name="Pelletier E."/>
            <person name="Niang G."/>
            <person name="Scheremetjew M."/>
            <person name="Finn R."/>
            <person name="Kale V."/>
            <person name="Holt S."/>
            <person name="Cochrane G."/>
            <person name="Meng A."/>
            <person name="Brown T."/>
            <person name="Cohen L."/>
        </authorList>
    </citation>
    <scope>NUCLEOTIDE SEQUENCE</scope>
    <source>
        <strain evidence="1">SoJaBio B1-5/56/2</strain>
    </source>
</reference>
<dbReference type="AlphaFoldDB" id="A0A7S4KIJ0"/>
<sequence length="280" mass="32051">MDVDNEKFSRISEEGLEMLWKRILELRDTVVEIGGDIHAELQNRRANIAGLRAATDSNSDGAMVRIKNESSSDEFDDKALPELSELREPHAASAPMDLQRESIIADIKRLAEVVETSQRFDSSTIPLAACDMRTQLDKAISSFEVALLDVEKNLEHSRQDILDSTFRKATSIHREIRKQILEYQLAHEKRVLACGEKQKAILQKMYELQQRLESCCHGSPSIPHIEQKLQILREDESKIRSFLDGELMKHRNMLYHVNWMEKLTQPDVVPKSLSSAFVDI</sequence>